<dbReference type="KEGG" id="gog:C1280_14855"/>
<proteinExistence type="predicted"/>
<name>A0A2Z3HER9_9BACT</name>
<evidence type="ECO:0000313" key="2">
    <source>
        <dbReference type="Proteomes" id="UP000245802"/>
    </source>
</evidence>
<evidence type="ECO:0000313" key="1">
    <source>
        <dbReference type="EMBL" id="AWM42256.1"/>
    </source>
</evidence>
<dbReference type="OrthoDB" id="7066376at2"/>
<protein>
    <submittedName>
        <fullName evidence="1">Uncharacterized protein</fullName>
    </submittedName>
</protein>
<sequence>MLLRARERQKGAPLTEAEVLEVRDTAACTSMPLSQAERFYASLDAQMPIPRLHPERLWEQWQAVREQIG</sequence>
<dbReference type="EMBL" id="CP025958">
    <property type="protein sequence ID" value="AWM42256.1"/>
    <property type="molecule type" value="Genomic_DNA"/>
</dbReference>
<dbReference type="AlphaFoldDB" id="A0A2Z3HER9"/>
<organism evidence="1 2">
    <name type="scientific">Gemmata obscuriglobus</name>
    <dbReference type="NCBI Taxonomy" id="114"/>
    <lineage>
        <taxon>Bacteria</taxon>
        <taxon>Pseudomonadati</taxon>
        <taxon>Planctomycetota</taxon>
        <taxon>Planctomycetia</taxon>
        <taxon>Gemmatales</taxon>
        <taxon>Gemmataceae</taxon>
        <taxon>Gemmata</taxon>
    </lineage>
</organism>
<dbReference type="Proteomes" id="UP000245802">
    <property type="component" value="Chromosome"/>
</dbReference>
<reference evidence="1 2" key="1">
    <citation type="submission" date="2018-01" db="EMBL/GenBank/DDBJ databases">
        <title>G. obscuriglobus.</title>
        <authorList>
            <person name="Franke J."/>
            <person name="Blomberg W."/>
            <person name="Selmecki A."/>
        </authorList>
    </citation>
    <scope>NUCLEOTIDE SEQUENCE [LARGE SCALE GENOMIC DNA]</scope>
    <source>
        <strain evidence="1 2">DSM 5831</strain>
    </source>
</reference>
<keyword evidence="2" id="KW-1185">Reference proteome</keyword>
<gene>
    <name evidence="1" type="ORF">C1280_14855</name>
</gene>
<accession>A0A2Z3HER9</accession>